<accession>Q67KM4</accession>
<name>Q67KM4_SYMTH</name>
<dbReference type="Gene3D" id="3.40.50.2300">
    <property type="match status" value="1"/>
</dbReference>
<proteinExistence type="predicted"/>
<organism evidence="1 2">
    <name type="scientific">Symbiobacterium thermophilum (strain DSM 24528 / JCM 14929 / IAM 14863 / T)</name>
    <dbReference type="NCBI Taxonomy" id="292459"/>
    <lineage>
        <taxon>Bacteria</taxon>
        <taxon>Bacillati</taxon>
        <taxon>Bacillota</taxon>
        <taxon>Clostridia</taxon>
        <taxon>Eubacteriales</taxon>
        <taxon>Symbiobacteriaceae</taxon>
        <taxon>Symbiobacterium</taxon>
    </lineage>
</organism>
<dbReference type="Proteomes" id="UP000000417">
    <property type="component" value="Chromosome"/>
</dbReference>
<evidence type="ECO:0000313" key="2">
    <source>
        <dbReference type="Proteomes" id="UP000000417"/>
    </source>
</evidence>
<dbReference type="KEGG" id="sth:STH2789"/>
<keyword evidence="2" id="KW-1185">Reference proteome</keyword>
<sequence>MASVYALAADLFFAERLERALRDLGHKPEVRDLSAGGSGQAPGNAAITQVSLPGGVDLAIVDLEAGEAALALVRAARERGIPVLAFGAHVDVEARRAAEGLGARVVTKSRLTRSFTDLVAAMLGPSV</sequence>
<evidence type="ECO:0008006" key="3">
    <source>
        <dbReference type="Google" id="ProtNLM"/>
    </source>
</evidence>
<dbReference type="AlphaFoldDB" id="Q67KM4"/>
<dbReference type="EMBL" id="AP006840">
    <property type="protein sequence ID" value="BAD41774.1"/>
    <property type="molecule type" value="Genomic_DNA"/>
</dbReference>
<gene>
    <name evidence="1" type="ordered locus">STH2789</name>
</gene>
<evidence type="ECO:0000313" key="1">
    <source>
        <dbReference type="EMBL" id="BAD41774.1"/>
    </source>
</evidence>
<protein>
    <recommendedName>
        <fullName evidence="3">Response regulatory domain-containing protein</fullName>
    </recommendedName>
</protein>
<dbReference type="RefSeq" id="WP_011196908.1">
    <property type="nucleotide sequence ID" value="NC_006177.1"/>
</dbReference>
<dbReference type="HOGENOM" id="CLU_2023530_0_0_9"/>
<reference evidence="1 2" key="1">
    <citation type="journal article" date="2004" name="Nucleic Acids Res.">
        <title>Genome sequence of Symbiobacterium thermophilum, an uncultivable bacterium that depends on microbial commensalism.</title>
        <authorList>
            <person name="Ueda K."/>
            <person name="Yamashita A."/>
            <person name="Ishikawa J."/>
            <person name="Shimada M."/>
            <person name="Watsuji T."/>
            <person name="Morimura K."/>
            <person name="Ikeda H."/>
            <person name="Hattori M."/>
            <person name="Beppu T."/>
        </authorList>
    </citation>
    <scope>NUCLEOTIDE SEQUENCE [LARGE SCALE GENOMIC DNA]</scope>
    <source>
        <strain evidence="2">T / IAM 14863</strain>
    </source>
</reference>